<keyword evidence="2" id="KW-1185">Reference proteome</keyword>
<dbReference type="Pfam" id="PF19086">
    <property type="entry name" value="Terpene_syn_C_2"/>
    <property type="match status" value="1"/>
</dbReference>
<proteinExistence type="predicted"/>
<dbReference type="EMBL" id="FNYV01000003">
    <property type="protein sequence ID" value="SEJ12144.1"/>
    <property type="molecule type" value="Genomic_DNA"/>
</dbReference>
<sequence length="302" mass="32792">MSSPPLATAFELAAEAGRICSVATKGQRDLQARVAAYPSLFPDPPVDATMLSALALSTAFIAPWCSAAELRTANRASLWVTAEDWYIDSVATTAETATATVTTCLSIAAGDAPAADDPLGRFLADIRDDLAAMPAFGRLAHLWREELHRMLDAELREWQWRAARDADPTDLPGPAEYLDNAPGYGATWVNVSHWIATGAVDSEQRLAELITASLAVEKVLRLVNDLASYGRDVKAGDLNILMLGVDQDDVRRQVGDQIRRCRTLLDSLADSCPREAVYLRRELGFTTSFYGGGDFWGSGDDR</sequence>
<evidence type="ECO:0000313" key="1">
    <source>
        <dbReference type="EMBL" id="SEJ12144.1"/>
    </source>
</evidence>
<name>A0A1H6WAC6_9ACTN</name>
<reference evidence="2" key="1">
    <citation type="submission" date="2016-10" db="EMBL/GenBank/DDBJ databases">
        <authorList>
            <person name="Varghese N."/>
            <person name="Submissions S."/>
        </authorList>
    </citation>
    <scope>NUCLEOTIDE SEQUENCE [LARGE SCALE GENOMIC DNA]</scope>
    <source>
        <strain evidence="2">CGMCC 4.7038</strain>
    </source>
</reference>
<dbReference type="SUPFAM" id="SSF48576">
    <property type="entry name" value="Terpenoid synthases"/>
    <property type="match status" value="1"/>
</dbReference>
<dbReference type="RefSeq" id="WP_232521135.1">
    <property type="nucleotide sequence ID" value="NZ_BOPI01000045.1"/>
</dbReference>
<organism evidence="1 2">
    <name type="scientific">Micromonospora phaseoli</name>
    <dbReference type="NCBI Taxonomy" id="1144548"/>
    <lineage>
        <taxon>Bacteria</taxon>
        <taxon>Bacillati</taxon>
        <taxon>Actinomycetota</taxon>
        <taxon>Actinomycetes</taxon>
        <taxon>Micromonosporales</taxon>
        <taxon>Micromonosporaceae</taxon>
        <taxon>Micromonospora</taxon>
    </lineage>
</organism>
<dbReference type="AlphaFoldDB" id="A0A1H6WAC6"/>
<dbReference type="Proteomes" id="UP000198707">
    <property type="component" value="Unassembled WGS sequence"/>
</dbReference>
<evidence type="ECO:0008006" key="3">
    <source>
        <dbReference type="Google" id="ProtNLM"/>
    </source>
</evidence>
<dbReference type="InterPro" id="IPR008949">
    <property type="entry name" value="Isoprenoid_synthase_dom_sf"/>
</dbReference>
<accession>A0A1H6WAC6</accession>
<gene>
    <name evidence="1" type="ORF">SAMN05443287_10324</name>
</gene>
<dbReference type="STRING" id="1144548.SAMN05443287_10324"/>
<dbReference type="Gene3D" id="1.10.600.10">
    <property type="entry name" value="Farnesyl Diphosphate Synthase"/>
    <property type="match status" value="1"/>
</dbReference>
<evidence type="ECO:0000313" key="2">
    <source>
        <dbReference type="Proteomes" id="UP000198707"/>
    </source>
</evidence>
<protein>
    <recommendedName>
        <fullName evidence="3">Terpene synthase family, metal binding domain</fullName>
    </recommendedName>
</protein>